<gene>
    <name evidence="2" type="ORF">DEH84_15970</name>
</gene>
<dbReference type="SUPFAM" id="SSF55729">
    <property type="entry name" value="Acyl-CoA N-acyltransferases (Nat)"/>
    <property type="match status" value="1"/>
</dbReference>
<dbReference type="Proteomes" id="UP000244892">
    <property type="component" value="Chromosome"/>
</dbReference>
<feature type="domain" description="N-acetyltransferase" evidence="1">
    <location>
        <begin position="3"/>
        <end position="217"/>
    </location>
</feature>
<dbReference type="OrthoDB" id="8984553at2"/>
<sequence>MAITIRLGTSADNPRIQDLITKITMPGLAQMCFQRTPDFFTGARVIGDEFIVAVAEDDERPEVLAGLTVISGRDLYISGQKRRVYYSGDTRVDPFYRRRGIASSLFMEQKKYRTDQELLQGIVLKDNTAPLEAAANVADGVLFRFWVSHTIETSFIYVRKQAPRIPHGVTLRQATRADAPRMQAYFDREAPRRNGYPVYDFSKLLAGDPYYTGLRIEDYVLAERHGEIVGMLAGWDQKAYKQTRIVGFKPVVKVLRPLYNLYVGLAGGFRLPPVGGVLNYLTVYNTLVSEDDPAVHRALLDWLMAHQGQKYDAIATAFTHGDPLAEVPRGYKRQKLISSNFWLSYGDDPRPGIDARPLYVELGRL</sequence>
<evidence type="ECO:0000259" key="1">
    <source>
        <dbReference type="PROSITE" id="PS51186"/>
    </source>
</evidence>
<dbReference type="KEGG" id="aon:DEH84_15970"/>
<dbReference type="Gene3D" id="3.40.630.30">
    <property type="match status" value="1"/>
</dbReference>
<dbReference type="EMBL" id="CP029210">
    <property type="protein sequence ID" value="AWI54747.1"/>
    <property type="molecule type" value="Genomic_DNA"/>
</dbReference>
<dbReference type="PROSITE" id="PS51186">
    <property type="entry name" value="GNAT"/>
    <property type="match status" value="1"/>
</dbReference>
<dbReference type="RefSeq" id="WP_109037745.1">
    <property type="nucleotide sequence ID" value="NZ_CP029210.1"/>
</dbReference>
<dbReference type="InterPro" id="IPR000182">
    <property type="entry name" value="GNAT_dom"/>
</dbReference>
<protein>
    <recommendedName>
        <fullName evidence="1">N-acetyltransferase domain-containing protein</fullName>
    </recommendedName>
</protein>
<keyword evidence="3" id="KW-1185">Reference proteome</keyword>
<evidence type="ECO:0000313" key="2">
    <source>
        <dbReference type="EMBL" id="AWI54747.1"/>
    </source>
</evidence>
<organism evidence="2 3">
    <name type="scientific">Aquabacterium olei</name>
    <dbReference type="NCBI Taxonomy" id="1296669"/>
    <lineage>
        <taxon>Bacteria</taxon>
        <taxon>Pseudomonadati</taxon>
        <taxon>Pseudomonadota</taxon>
        <taxon>Betaproteobacteria</taxon>
        <taxon>Burkholderiales</taxon>
        <taxon>Aquabacterium</taxon>
    </lineage>
</organism>
<evidence type="ECO:0000313" key="3">
    <source>
        <dbReference type="Proteomes" id="UP000244892"/>
    </source>
</evidence>
<accession>A0A2U8FV53</accession>
<dbReference type="AlphaFoldDB" id="A0A2U8FV53"/>
<name>A0A2U8FV53_9BURK</name>
<dbReference type="InterPro" id="IPR016181">
    <property type="entry name" value="Acyl_CoA_acyltransferase"/>
</dbReference>
<dbReference type="GO" id="GO:0016747">
    <property type="term" value="F:acyltransferase activity, transferring groups other than amino-acyl groups"/>
    <property type="evidence" value="ECO:0007669"/>
    <property type="project" value="InterPro"/>
</dbReference>
<reference evidence="2 3" key="1">
    <citation type="submission" date="2018-05" db="EMBL/GenBank/DDBJ databases">
        <title>complete genome sequence of Aquabacterium olei NBRC 110486.</title>
        <authorList>
            <person name="Tang B."/>
            <person name="Chang J."/>
            <person name="Zhang L."/>
            <person name="Yang H."/>
        </authorList>
    </citation>
    <scope>NUCLEOTIDE SEQUENCE [LARGE SCALE GENOMIC DNA]</scope>
    <source>
        <strain evidence="2 3">NBRC 110486</strain>
    </source>
</reference>
<proteinExistence type="predicted"/>